<dbReference type="RefSeq" id="WP_133798544.1">
    <property type="nucleotide sequence ID" value="NZ_SNWQ01000001.1"/>
</dbReference>
<dbReference type="InterPro" id="IPR001647">
    <property type="entry name" value="HTH_TetR"/>
</dbReference>
<proteinExistence type="predicted"/>
<dbReference type="PANTHER" id="PTHR30055">
    <property type="entry name" value="HTH-TYPE TRANSCRIPTIONAL REGULATOR RUTR"/>
    <property type="match status" value="1"/>
</dbReference>
<evidence type="ECO:0000256" key="1">
    <source>
        <dbReference type="ARBA" id="ARBA00023015"/>
    </source>
</evidence>
<dbReference type="GO" id="GO:0003700">
    <property type="term" value="F:DNA-binding transcription factor activity"/>
    <property type="evidence" value="ECO:0007669"/>
    <property type="project" value="TreeGrafter"/>
</dbReference>
<feature type="DNA-binding region" description="H-T-H motif" evidence="4">
    <location>
        <begin position="36"/>
        <end position="55"/>
    </location>
</feature>
<dbReference type="InterPro" id="IPR050109">
    <property type="entry name" value="HTH-type_TetR-like_transc_reg"/>
</dbReference>
<gene>
    <name evidence="6" type="ORF">EV643_101827</name>
</gene>
<dbReference type="EMBL" id="SNWQ01000001">
    <property type="protein sequence ID" value="TDO55033.1"/>
    <property type="molecule type" value="Genomic_DNA"/>
</dbReference>
<dbReference type="InterPro" id="IPR025996">
    <property type="entry name" value="MT1864/Rv1816-like_C"/>
</dbReference>
<evidence type="ECO:0000256" key="2">
    <source>
        <dbReference type="ARBA" id="ARBA00023125"/>
    </source>
</evidence>
<keyword evidence="7" id="KW-1185">Reference proteome</keyword>
<dbReference type="GO" id="GO:0000976">
    <property type="term" value="F:transcription cis-regulatory region binding"/>
    <property type="evidence" value="ECO:0007669"/>
    <property type="project" value="TreeGrafter"/>
</dbReference>
<reference evidence="6 7" key="1">
    <citation type="submission" date="2019-03" db="EMBL/GenBank/DDBJ databases">
        <title>Genomic Encyclopedia of Type Strains, Phase III (KMG-III): the genomes of soil and plant-associated and newly described type strains.</title>
        <authorList>
            <person name="Whitman W."/>
        </authorList>
    </citation>
    <scope>NUCLEOTIDE SEQUENCE [LARGE SCALE GENOMIC DNA]</scope>
    <source>
        <strain evidence="6 7">VKM Ac-2527</strain>
    </source>
</reference>
<sequence length="238" mass="25611">MNAGRTARERARAELTQEIKDTARRQLATDGAGRLSLRAVSRELGMVSSALYRYFPSRDELLTALIIDAYDALGAEAEKAARGNDDPREAWLAVCRAVRGWAREHPHEYALIYGSPVPGYSAPRSTVEPAARGVLALLGTLTRAQEGGVLVAPADAVEPAGLLVEQVALLADTAPGVPVAVLLRASMAWTQLFGMISFELYGQLVGTFDPADEFFETAIAQQADLVGLTRTALREGFR</sequence>
<evidence type="ECO:0000313" key="6">
    <source>
        <dbReference type="EMBL" id="TDO55033.1"/>
    </source>
</evidence>
<keyword evidence="1" id="KW-0805">Transcription regulation</keyword>
<comment type="caution">
    <text evidence="6">The sequence shown here is derived from an EMBL/GenBank/DDBJ whole genome shotgun (WGS) entry which is preliminary data.</text>
</comment>
<organism evidence="6 7">
    <name type="scientific">Kribbella caucasensis</name>
    <dbReference type="NCBI Taxonomy" id="2512215"/>
    <lineage>
        <taxon>Bacteria</taxon>
        <taxon>Bacillati</taxon>
        <taxon>Actinomycetota</taxon>
        <taxon>Actinomycetes</taxon>
        <taxon>Propionibacteriales</taxon>
        <taxon>Kribbellaceae</taxon>
        <taxon>Kribbella</taxon>
    </lineage>
</organism>
<name>A0A4R6KT68_9ACTN</name>
<accession>A0A4R6KT68</accession>
<evidence type="ECO:0000256" key="3">
    <source>
        <dbReference type="ARBA" id="ARBA00023163"/>
    </source>
</evidence>
<dbReference type="InterPro" id="IPR009057">
    <property type="entry name" value="Homeodomain-like_sf"/>
</dbReference>
<dbReference type="Pfam" id="PF13305">
    <property type="entry name" value="TetR_C_33"/>
    <property type="match status" value="1"/>
</dbReference>
<protein>
    <submittedName>
        <fullName evidence="6">TetR family transcriptional regulator</fullName>
    </submittedName>
</protein>
<dbReference type="Pfam" id="PF00440">
    <property type="entry name" value="TetR_N"/>
    <property type="match status" value="1"/>
</dbReference>
<dbReference type="AlphaFoldDB" id="A0A4R6KT68"/>
<dbReference type="SUPFAM" id="SSF48498">
    <property type="entry name" value="Tetracyclin repressor-like, C-terminal domain"/>
    <property type="match status" value="1"/>
</dbReference>
<dbReference type="InterPro" id="IPR036271">
    <property type="entry name" value="Tet_transcr_reg_TetR-rel_C_sf"/>
</dbReference>
<dbReference type="Gene3D" id="1.10.357.10">
    <property type="entry name" value="Tetracycline Repressor, domain 2"/>
    <property type="match status" value="1"/>
</dbReference>
<evidence type="ECO:0000256" key="4">
    <source>
        <dbReference type="PROSITE-ProRule" id="PRU00335"/>
    </source>
</evidence>
<dbReference type="PANTHER" id="PTHR30055:SF243">
    <property type="entry name" value="HTH-TYPE TRANSCRIPTIONAL REGULATOR RV1816"/>
    <property type="match status" value="1"/>
</dbReference>
<evidence type="ECO:0000313" key="7">
    <source>
        <dbReference type="Proteomes" id="UP000295388"/>
    </source>
</evidence>
<keyword evidence="2 4" id="KW-0238">DNA-binding</keyword>
<dbReference type="Proteomes" id="UP000295388">
    <property type="component" value="Unassembled WGS sequence"/>
</dbReference>
<keyword evidence="3" id="KW-0804">Transcription</keyword>
<dbReference type="PROSITE" id="PS50977">
    <property type="entry name" value="HTH_TETR_2"/>
    <property type="match status" value="1"/>
</dbReference>
<dbReference type="SUPFAM" id="SSF46689">
    <property type="entry name" value="Homeodomain-like"/>
    <property type="match status" value="1"/>
</dbReference>
<evidence type="ECO:0000259" key="5">
    <source>
        <dbReference type="PROSITE" id="PS50977"/>
    </source>
</evidence>
<feature type="domain" description="HTH tetR-type" evidence="5">
    <location>
        <begin position="13"/>
        <end position="73"/>
    </location>
</feature>
<dbReference type="OrthoDB" id="3210322at2"/>